<organism evidence="8 9">
    <name type="scientific">Apiospora rasikravindrae</name>
    <dbReference type="NCBI Taxonomy" id="990691"/>
    <lineage>
        <taxon>Eukaryota</taxon>
        <taxon>Fungi</taxon>
        <taxon>Dikarya</taxon>
        <taxon>Ascomycota</taxon>
        <taxon>Pezizomycotina</taxon>
        <taxon>Sordariomycetes</taxon>
        <taxon>Xylariomycetidae</taxon>
        <taxon>Amphisphaeriales</taxon>
        <taxon>Apiosporaceae</taxon>
        <taxon>Apiospora</taxon>
    </lineage>
</organism>
<evidence type="ECO:0000256" key="1">
    <source>
        <dbReference type="ARBA" id="ARBA00004141"/>
    </source>
</evidence>
<protein>
    <recommendedName>
        <fullName evidence="7">Rhodopsin domain-containing protein</fullName>
    </recommendedName>
</protein>
<feature type="domain" description="Rhodopsin" evidence="7">
    <location>
        <begin position="87"/>
        <end position="268"/>
    </location>
</feature>
<dbReference type="EMBL" id="JAQQWK010000010">
    <property type="protein sequence ID" value="KAK8029611.1"/>
    <property type="molecule type" value="Genomic_DNA"/>
</dbReference>
<evidence type="ECO:0000256" key="3">
    <source>
        <dbReference type="ARBA" id="ARBA00022989"/>
    </source>
</evidence>
<evidence type="ECO:0000256" key="2">
    <source>
        <dbReference type="ARBA" id="ARBA00022692"/>
    </source>
</evidence>
<evidence type="ECO:0000259" key="7">
    <source>
        <dbReference type="Pfam" id="PF20684"/>
    </source>
</evidence>
<evidence type="ECO:0000256" key="6">
    <source>
        <dbReference type="SAM" id="Phobius"/>
    </source>
</evidence>
<dbReference type="Pfam" id="PF20684">
    <property type="entry name" value="Fung_rhodopsin"/>
    <property type="match status" value="1"/>
</dbReference>
<feature type="transmembrane region" description="Helical" evidence="6">
    <location>
        <begin position="76"/>
        <end position="97"/>
    </location>
</feature>
<keyword evidence="4 6" id="KW-0472">Membrane</keyword>
<sequence>MSYLYPSQMPPGTDPYSIPAAIAPPGYESNLIDAPSKAWTARLAIYTTLPIAIVLIFLRIYVCLRLRNGLVCEDYLCIAAGESCSITLVYCAAAALIKNSLFLYRRMFSPMPRSKMMIQFGIIFNTISYAVLSLVWLVYSVPHAEDEGWMDPAYTEVMGEQTPKINVAPGAVSTFTDYFAIAVPLSTVSGLKLSLGKKIGVSAVFATGLLACACSTAGLVYRLQNFHATIIVNRPDPYWLSMPAYGLAVAKVNVGIFCACVPVCLPQLKSILETLGQTASAWKQHLLKPKETSSQSPDLEKGQCTAVILLPKMPRVNLTTLLSMLRGSNDPQTQTLQDGVTVTRGTNVESSFCSDLGSVDVDYHRHVG</sequence>
<name>A0ABR1SD08_9PEZI</name>
<dbReference type="PANTHER" id="PTHR33048">
    <property type="entry name" value="PTH11-LIKE INTEGRAL MEMBRANE PROTEIN (AFU_ORTHOLOGUE AFUA_5G11245)"/>
    <property type="match status" value="1"/>
</dbReference>
<comment type="similarity">
    <text evidence="5">Belongs to the SAT4 family.</text>
</comment>
<dbReference type="PANTHER" id="PTHR33048:SF158">
    <property type="entry name" value="MEMBRANE PROTEIN PTH11-LIKE, PUTATIVE-RELATED"/>
    <property type="match status" value="1"/>
</dbReference>
<keyword evidence="2 6" id="KW-0812">Transmembrane</keyword>
<gene>
    <name evidence="8" type="ORF">PG993_010902</name>
</gene>
<accession>A0ABR1SD08</accession>
<keyword evidence="9" id="KW-1185">Reference proteome</keyword>
<evidence type="ECO:0000313" key="8">
    <source>
        <dbReference type="EMBL" id="KAK8029611.1"/>
    </source>
</evidence>
<dbReference type="Proteomes" id="UP001444661">
    <property type="component" value="Unassembled WGS sequence"/>
</dbReference>
<feature type="transmembrane region" description="Helical" evidence="6">
    <location>
        <begin position="43"/>
        <end position="64"/>
    </location>
</feature>
<proteinExistence type="inferred from homology"/>
<comment type="subcellular location">
    <subcellularLocation>
        <location evidence="1">Membrane</location>
        <topology evidence="1">Multi-pass membrane protein</topology>
    </subcellularLocation>
</comment>
<evidence type="ECO:0000256" key="5">
    <source>
        <dbReference type="ARBA" id="ARBA00038359"/>
    </source>
</evidence>
<reference evidence="8 9" key="1">
    <citation type="submission" date="2023-01" db="EMBL/GenBank/DDBJ databases">
        <title>Analysis of 21 Apiospora genomes using comparative genomics revels a genus with tremendous synthesis potential of carbohydrate active enzymes and secondary metabolites.</title>
        <authorList>
            <person name="Sorensen T."/>
        </authorList>
    </citation>
    <scope>NUCLEOTIDE SEQUENCE [LARGE SCALE GENOMIC DNA]</scope>
    <source>
        <strain evidence="8 9">CBS 33761</strain>
    </source>
</reference>
<evidence type="ECO:0000313" key="9">
    <source>
        <dbReference type="Proteomes" id="UP001444661"/>
    </source>
</evidence>
<feature type="transmembrane region" description="Helical" evidence="6">
    <location>
        <begin position="117"/>
        <end position="139"/>
    </location>
</feature>
<evidence type="ECO:0000256" key="4">
    <source>
        <dbReference type="ARBA" id="ARBA00023136"/>
    </source>
</evidence>
<comment type="caution">
    <text evidence="8">The sequence shown here is derived from an EMBL/GenBank/DDBJ whole genome shotgun (WGS) entry which is preliminary data.</text>
</comment>
<keyword evidence="3 6" id="KW-1133">Transmembrane helix</keyword>
<dbReference type="InterPro" id="IPR052337">
    <property type="entry name" value="SAT4-like"/>
</dbReference>
<feature type="transmembrane region" description="Helical" evidence="6">
    <location>
        <begin position="199"/>
        <end position="224"/>
    </location>
</feature>
<dbReference type="InterPro" id="IPR049326">
    <property type="entry name" value="Rhodopsin_dom_fungi"/>
</dbReference>